<gene>
    <name evidence="6" type="primary">sigH_1</name>
    <name evidence="6" type="ORF">CA13_07590</name>
</gene>
<evidence type="ECO:0000313" key="6">
    <source>
        <dbReference type="EMBL" id="TWT79359.1"/>
    </source>
</evidence>
<dbReference type="GO" id="GO:0003677">
    <property type="term" value="F:DNA binding"/>
    <property type="evidence" value="ECO:0007669"/>
    <property type="project" value="UniProtKB-KW"/>
</dbReference>
<keyword evidence="7" id="KW-1185">Reference proteome</keyword>
<dbReference type="Proteomes" id="UP000315010">
    <property type="component" value="Unassembled WGS sequence"/>
</dbReference>
<keyword evidence="2" id="KW-0731">Sigma factor</keyword>
<dbReference type="CDD" id="cd06171">
    <property type="entry name" value="Sigma70_r4"/>
    <property type="match status" value="1"/>
</dbReference>
<dbReference type="InterPro" id="IPR053812">
    <property type="entry name" value="HTH_Sigma70_ECF-like"/>
</dbReference>
<dbReference type="InterPro" id="IPR013324">
    <property type="entry name" value="RNA_pol_sigma_r3/r4-like"/>
</dbReference>
<dbReference type="Pfam" id="PF07638">
    <property type="entry name" value="Sigma70_ECF"/>
    <property type="match status" value="1"/>
</dbReference>
<dbReference type="RefSeq" id="WP_146394593.1">
    <property type="nucleotide sequence ID" value="NZ_SJPJ01000001.1"/>
</dbReference>
<evidence type="ECO:0000259" key="5">
    <source>
        <dbReference type="Pfam" id="PF07638"/>
    </source>
</evidence>
<evidence type="ECO:0000256" key="1">
    <source>
        <dbReference type="ARBA" id="ARBA00023015"/>
    </source>
</evidence>
<dbReference type="AlphaFoldDB" id="A0A5C5YWB5"/>
<feature type="domain" description="RNA polymerase sigma-70 ECF-like HTH" evidence="5">
    <location>
        <begin position="21"/>
        <end position="205"/>
    </location>
</feature>
<protein>
    <submittedName>
        <fullName evidence="6">ECF RNA polymerase sigma factor SigH</fullName>
    </submittedName>
</protein>
<accession>A0A5C5YWB5</accession>
<dbReference type="GO" id="GO:0006352">
    <property type="term" value="P:DNA-templated transcription initiation"/>
    <property type="evidence" value="ECO:0007669"/>
    <property type="project" value="InterPro"/>
</dbReference>
<dbReference type="InterPro" id="IPR013325">
    <property type="entry name" value="RNA_pol_sigma_r2"/>
</dbReference>
<dbReference type="NCBIfam" id="TIGR02937">
    <property type="entry name" value="sigma70-ECF"/>
    <property type="match status" value="1"/>
</dbReference>
<sequence length="222" mass="25290">MSIDSLAAQQTSNSWASDATFHDLLCRARSGNREALGQLLQWYGNYLTILATTQLDNRLRRRVNPSDIVQEAMLAAHQDFADFRGQSQAELLGWLRQILIHTLHRVYNKHVKAGKRDIRREVSIHQISDRLEKSAYNLTATIAANTDSPSAPMQRREKAVEFADQLSVLKPQYRDVIIYRILQGLSFEEIAEQMNRSNGAVRMLWLRALEAFKTHGDLGNDG</sequence>
<dbReference type="EMBL" id="SJPJ01000001">
    <property type="protein sequence ID" value="TWT79359.1"/>
    <property type="molecule type" value="Genomic_DNA"/>
</dbReference>
<evidence type="ECO:0000256" key="4">
    <source>
        <dbReference type="ARBA" id="ARBA00023163"/>
    </source>
</evidence>
<comment type="caution">
    <text evidence="6">The sequence shown here is derived from an EMBL/GenBank/DDBJ whole genome shotgun (WGS) entry which is preliminary data.</text>
</comment>
<dbReference type="PANTHER" id="PTHR30385:SF8">
    <property type="entry name" value="RNA POLYMERASE SIGMA-E FACTOR"/>
    <property type="match status" value="1"/>
</dbReference>
<dbReference type="InterPro" id="IPR036388">
    <property type="entry name" value="WH-like_DNA-bd_sf"/>
</dbReference>
<dbReference type="SUPFAM" id="SSF88659">
    <property type="entry name" value="Sigma3 and sigma4 domains of RNA polymerase sigma factors"/>
    <property type="match status" value="1"/>
</dbReference>
<proteinExistence type="predicted"/>
<name>A0A5C5YWB5_9BACT</name>
<dbReference type="Gene3D" id="1.10.10.10">
    <property type="entry name" value="Winged helix-like DNA-binding domain superfamily/Winged helix DNA-binding domain"/>
    <property type="match status" value="1"/>
</dbReference>
<keyword evidence="3" id="KW-0238">DNA-binding</keyword>
<organism evidence="6 7">
    <name type="scientific">Novipirellula herctigrandis</name>
    <dbReference type="NCBI Taxonomy" id="2527986"/>
    <lineage>
        <taxon>Bacteria</taxon>
        <taxon>Pseudomonadati</taxon>
        <taxon>Planctomycetota</taxon>
        <taxon>Planctomycetia</taxon>
        <taxon>Pirellulales</taxon>
        <taxon>Pirellulaceae</taxon>
        <taxon>Novipirellula</taxon>
    </lineage>
</organism>
<dbReference type="InterPro" id="IPR014326">
    <property type="entry name" value="RNA_pol_sigma-70_Plancto"/>
</dbReference>
<evidence type="ECO:0000256" key="3">
    <source>
        <dbReference type="ARBA" id="ARBA00023125"/>
    </source>
</evidence>
<dbReference type="PANTHER" id="PTHR30385">
    <property type="entry name" value="SIGMA FACTOR F FLAGELLAR"/>
    <property type="match status" value="1"/>
</dbReference>
<reference evidence="6 7" key="1">
    <citation type="submission" date="2019-02" db="EMBL/GenBank/DDBJ databases">
        <title>Deep-cultivation of Planctomycetes and their phenomic and genomic characterization uncovers novel biology.</title>
        <authorList>
            <person name="Wiegand S."/>
            <person name="Jogler M."/>
            <person name="Boedeker C."/>
            <person name="Pinto D."/>
            <person name="Vollmers J."/>
            <person name="Rivas-Marin E."/>
            <person name="Kohn T."/>
            <person name="Peeters S.H."/>
            <person name="Heuer A."/>
            <person name="Rast P."/>
            <person name="Oberbeckmann S."/>
            <person name="Bunk B."/>
            <person name="Jeske O."/>
            <person name="Meyerdierks A."/>
            <person name="Storesund J.E."/>
            <person name="Kallscheuer N."/>
            <person name="Luecker S."/>
            <person name="Lage O.M."/>
            <person name="Pohl T."/>
            <person name="Merkel B.J."/>
            <person name="Hornburger P."/>
            <person name="Mueller R.-W."/>
            <person name="Bruemmer F."/>
            <person name="Labrenz M."/>
            <person name="Spormann A.M."/>
            <person name="Op Den Camp H."/>
            <person name="Overmann J."/>
            <person name="Amann R."/>
            <person name="Jetten M.S.M."/>
            <person name="Mascher T."/>
            <person name="Medema M.H."/>
            <person name="Devos D.P."/>
            <person name="Kaster A.-K."/>
            <person name="Ovreas L."/>
            <person name="Rohde M."/>
            <person name="Galperin M.Y."/>
            <person name="Jogler C."/>
        </authorList>
    </citation>
    <scope>NUCLEOTIDE SEQUENCE [LARGE SCALE GENOMIC DNA]</scope>
    <source>
        <strain evidence="6 7">CA13</strain>
    </source>
</reference>
<dbReference type="InterPro" id="IPR014284">
    <property type="entry name" value="RNA_pol_sigma-70_dom"/>
</dbReference>
<dbReference type="NCBIfam" id="TIGR02984">
    <property type="entry name" value="Sig-70_plancto1"/>
    <property type="match status" value="1"/>
</dbReference>
<dbReference type="GO" id="GO:0016987">
    <property type="term" value="F:sigma factor activity"/>
    <property type="evidence" value="ECO:0007669"/>
    <property type="project" value="UniProtKB-KW"/>
</dbReference>
<evidence type="ECO:0000313" key="7">
    <source>
        <dbReference type="Proteomes" id="UP000315010"/>
    </source>
</evidence>
<keyword evidence="4" id="KW-0804">Transcription</keyword>
<evidence type="ECO:0000256" key="2">
    <source>
        <dbReference type="ARBA" id="ARBA00023082"/>
    </source>
</evidence>
<keyword evidence="1" id="KW-0805">Transcription regulation</keyword>
<dbReference type="OrthoDB" id="265297at2"/>
<dbReference type="SUPFAM" id="SSF88946">
    <property type="entry name" value="Sigma2 domain of RNA polymerase sigma factors"/>
    <property type="match status" value="1"/>
</dbReference>
<dbReference type="Gene3D" id="1.10.1740.10">
    <property type="match status" value="1"/>
</dbReference>